<name>A0A5E4XL59_9BURK</name>
<dbReference type="Gene3D" id="2.60.120.1600">
    <property type="match status" value="1"/>
</dbReference>
<dbReference type="Proteomes" id="UP000414233">
    <property type="component" value="Unassembled WGS sequence"/>
</dbReference>
<keyword evidence="3" id="KW-1185">Reference proteome</keyword>
<dbReference type="EMBL" id="CABPRZ010000018">
    <property type="protein sequence ID" value="VVE36868.1"/>
    <property type="molecule type" value="Genomic_DNA"/>
</dbReference>
<dbReference type="AlphaFoldDB" id="A0A5E4XL59"/>
<evidence type="ECO:0000313" key="3">
    <source>
        <dbReference type="Proteomes" id="UP000414233"/>
    </source>
</evidence>
<feature type="domain" description="DUF1214" evidence="1">
    <location>
        <begin position="156"/>
        <end position="188"/>
    </location>
</feature>
<protein>
    <recommendedName>
        <fullName evidence="1">DUF1214 domain-containing protein</fullName>
    </recommendedName>
</protein>
<proteinExistence type="predicted"/>
<sequence length="389" mass="42626">MLGIGPVVPQRAAAAPPAPAGATPPGADALSSGALWNAFCDQLKAAGGQILRPEAPASAFDRAEGYRYLTRLLRAGLEQYVEFADPHFPVLFSLVDTNKKIGADNPDNLYQNAQIDGRLEYRITGHRGTVHYIGFSTKAGNYGKNQALTGTGFLDSENMKFSPDGAFELIISAKPHPGNWLPMTAETETVLVRQTFLDRRRETPATVTIECLNGPKTPAPLQPERFAQQLMASATFVGGTAKLFADWAKTFKSAPNTFAPQDQRIYQKAGGDPSIFYVHGYWTLAPDEALVVDIPKAEAQFWNFQVDNYWMESLDYRYFTIHLNQSTAKANPDGSVTLVLAHRDPGMPNWLSTAGHHVGTMMYRLISGKTQPYPKARVIRLPAANAPKT</sequence>
<organism evidence="2 3">
    <name type="scientific">Pandoraea terrae</name>
    <dbReference type="NCBI Taxonomy" id="1537710"/>
    <lineage>
        <taxon>Bacteria</taxon>
        <taxon>Pseudomonadati</taxon>
        <taxon>Pseudomonadota</taxon>
        <taxon>Betaproteobacteria</taxon>
        <taxon>Burkholderiales</taxon>
        <taxon>Burkholderiaceae</taxon>
        <taxon>Pandoraea</taxon>
    </lineage>
</organism>
<gene>
    <name evidence="2" type="ORF">PTE30175_03846</name>
</gene>
<dbReference type="Pfam" id="PF06742">
    <property type="entry name" value="DUF1214"/>
    <property type="match status" value="2"/>
</dbReference>
<feature type="domain" description="DUF1214" evidence="1">
    <location>
        <begin position="294"/>
        <end position="366"/>
    </location>
</feature>
<dbReference type="InterPro" id="IPR010621">
    <property type="entry name" value="DUF1214"/>
</dbReference>
<dbReference type="OrthoDB" id="4667238at2"/>
<reference evidence="2 3" key="1">
    <citation type="submission" date="2019-08" db="EMBL/GenBank/DDBJ databases">
        <authorList>
            <person name="Peeters C."/>
        </authorList>
    </citation>
    <scope>NUCLEOTIDE SEQUENCE [LARGE SCALE GENOMIC DNA]</scope>
    <source>
        <strain evidence="2 3">LMG 30175</strain>
    </source>
</reference>
<evidence type="ECO:0000313" key="2">
    <source>
        <dbReference type="EMBL" id="VVE36868.1"/>
    </source>
</evidence>
<evidence type="ECO:0000259" key="1">
    <source>
        <dbReference type="Pfam" id="PF06742"/>
    </source>
</evidence>
<accession>A0A5E4XL59</accession>